<dbReference type="InterPro" id="IPR016181">
    <property type="entry name" value="Acyl_CoA_acyltransferase"/>
</dbReference>
<dbReference type="AlphaFoldDB" id="A0A4Q7KVH7"/>
<dbReference type="GO" id="GO:0016747">
    <property type="term" value="F:acyltransferase activity, transferring groups other than amino-acyl groups"/>
    <property type="evidence" value="ECO:0007669"/>
    <property type="project" value="InterPro"/>
</dbReference>
<protein>
    <submittedName>
        <fullName evidence="5">RimJ/RimL family protein N-acetyltransferase</fullName>
    </submittedName>
</protein>
<dbReference type="EMBL" id="SGWQ01000003">
    <property type="protein sequence ID" value="RZS41038.1"/>
    <property type="molecule type" value="Genomic_DNA"/>
</dbReference>
<comment type="caution">
    <text evidence="5">The sequence shown here is derived from an EMBL/GenBank/DDBJ whole genome shotgun (WGS) entry which is preliminary data.</text>
</comment>
<keyword evidence="1 5" id="KW-0808">Transferase</keyword>
<reference evidence="5 6" key="1">
    <citation type="submission" date="2019-02" db="EMBL/GenBank/DDBJ databases">
        <title>Genomic Encyclopedia of Type Strains, Phase IV (KMG-IV): sequencing the most valuable type-strain genomes for metagenomic binning, comparative biology and taxonomic classification.</title>
        <authorList>
            <person name="Goeker M."/>
        </authorList>
    </citation>
    <scope>NUCLEOTIDE SEQUENCE [LARGE SCALE GENOMIC DNA]</scope>
    <source>
        <strain evidence="5 6">DSM 101727</strain>
    </source>
</reference>
<dbReference type="SUPFAM" id="SSF55729">
    <property type="entry name" value="Acyl-CoA N-acyltransferases (Nat)"/>
    <property type="match status" value="1"/>
</dbReference>
<accession>A0A4Q7KVH7</accession>
<dbReference type="PROSITE" id="PS51186">
    <property type="entry name" value="GNAT"/>
    <property type="match status" value="1"/>
</dbReference>
<dbReference type="PANTHER" id="PTHR43792">
    <property type="entry name" value="GNAT FAMILY, PUTATIVE (AFU_ORTHOLOGUE AFUA_3G00765)-RELATED-RELATED"/>
    <property type="match status" value="1"/>
</dbReference>
<proteinExistence type="inferred from homology"/>
<comment type="similarity">
    <text evidence="3">Belongs to the acetyltransferase family. RimJ subfamily.</text>
</comment>
<dbReference type="OrthoDB" id="9132139at2"/>
<organism evidence="5 6">
    <name type="scientific">Herbihabitans rhizosphaerae</name>
    <dbReference type="NCBI Taxonomy" id="1872711"/>
    <lineage>
        <taxon>Bacteria</taxon>
        <taxon>Bacillati</taxon>
        <taxon>Actinomycetota</taxon>
        <taxon>Actinomycetes</taxon>
        <taxon>Pseudonocardiales</taxon>
        <taxon>Pseudonocardiaceae</taxon>
        <taxon>Herbihabitans</taxon>
    </lineage>
</organism>
<dbReference type="RefSeq" id="WP_130344007.1">
    <property type="nucleotide sequence ID" value="NZ_SGWQ01000003.1"/>
</dbReference>
<gene>
    <name evidence="5" type="ORF">EV193_103356</name>
</gene>
<evidence type="ECO:0000259" key="4">
    <source>
        <dbReference type="PROSITE" id="PS51186"/>
    </source>
</evidence>
<dbReference type="InterPro" id="IPR051531">
    <property type="entry name" value="N-acetyltransferase"/>
</dbReference>
<name>A0A4Q7KVH7_9PSEU</name>
<dbReference type="Proteomes" id="UP000294257">
    <property type="component" value="Unassembled WGS sequence"/>
</dbReference>
<dbReference type="Gene3D" id="3.40.630.30">
    <property type="match status" value="1"/>
</dbReference>
<sequence>MSYPLELRGAVVRLREFRESDLDASMAIVGDERVTVWMAFDTLIRDEQRKRLAAAIERAKAEPRTEYYLAVTTLDDDTLIGVIRLAIGIHRNAKIGYMIAADHWGHGYGTDAARTLITFGFRELGLHRITGAAGPDNAASIATLKRLGFTEEGLLREHVHTNGEWRDSVLYSVLEQEWK</sequence>
<evidence type="ECO:0000256" key="3">
    <source>
        <dbReference type="ARBA" id="ARBA00038502"/>
    </source>
</evidence>
<evidence type="ECO:0000313" key="6">
    <source>
        <dbReference type="Proteomes" id="UP000294257"/>
    </source>
</evidence>
<keyword evidence="6" id="KW-1185">Reference proteome</keyword>
<keyword evidence="2" id="KW-0012">Acyltransferase</keyword>
<dbReference type="Pfam" id="PF13302">
    <property type="entry name" value="Acetyltransf_3"/>
    <property type="match status" value="1"/>
</dbReference>
<feature type="domain" description="N-acetyltransferase" evidence="4">
    <location>
        <begin position="12"/>
        <end position="176"/>
    </location>
</feature>
<evidence type="ECO:0000256" key="2">
    <source>
        <dbReference type="ARBA" id="ARBA00023315"/>
    </source>
</evidence>
<evidence type="ECO:0000256" key="1">
    <source>
        <dbReference type="ARBA" id="ARBA00022679"/>
    </source>
</evidence>
<evidence type="ECO:0000313" key="5">
    <source>
        <dbReference type="EMBL" id="RZS41038.1"/>
    </source>
</evidence>
<dbReference type="InterPro" id="IPR000182">
    <property type="entry name" value="GNAT_dom"/>
</dbReference>
<dbReference type="PANTHER" id="PTHR43792:SF8">
    <property type="entry name" value="[RIBOSOMAL PROTEIN US5]-ALANINE N-ACETYLTRANSFERASE"/>
    <property type="match status" value="1"/>
</dbReference>